<dbReference type="Proteomes" id="UP000051298">
    <property type="component" value="Unassembled WGS sequence"/>
</dbReference>
<keyword evidence="1" id="KW-1133">Transmembrane helix</keyword>
<gene>
    <name evidence="2" type="ORF">THS5294_00059</name>
</gene>
<dbReference type="EMBL" id="CYRX01000005">
    <property type="protein sequence ID" value="CUH58781.1"/>
    <property type="molecule type" value="Genomic_DNA"/>
</dbReference>
<dbReference type="AlphaFoldDB" id="A0A0P1EUX1"/>
<sequence>MGRLFGLVLSLLGGIAFGLGAFSLLTVPEAGWISAQGAEAVGTAILPGLALWFAAWIAFALDALQRDLDALRQETAVVGNTLNRFVKQVEAAQTRPNPNATRRS</sequence>
<reference evidence="2 3" key="1">
    <citation type="submission" date="2015-09" db="EMBL/GenBank/DDBJ databases">
        <authorList>
            <consortium name="Swine Surveillance"/>
        </authorList>
    </citation>
    <scope>NUCLEOTIDE SEQUENCE [LARGE SCALE GENOMIC DNA]</scope>
    <source>
        <strain evidence="2 3">CECT 5294</strain>
    </source>
</reference>
<keyword evidence="1" id="KW-0472">Membrane</keyword>
<proteinExistence type="predicted"/>
<keyword evidence="1" id="KW-0812">Transmembrane</keyword>
<accession>A0A0P1EUX1</accession>
<dbReference type="RefSeq" id="WP_058122152.1">
    <property type="nucleotide sequence ID" value="NZ_CYRX01000005.1"/>
</dbReference>
<name>A0A0P1EUX1_9RHOB</name>
<organism evidence="2 3">
    <name type="scientific">Thalassobacter stenotrophicus</name>
    <dbReference type="NCBI Taxonomy" id="266809"/>
    <lineage>
        <taxon>Bacteria</taxon>
        <taxon>Pseudomonadati</taxon>
        <taxon>Pseudomonadota</taxon>
        <taxon>Alphaproteobacteria</taxon>
        <taxon>Rhodobacterales</taxon>
        <taxon>Roseobacteraceae</taxon>
        <taxon>Thalassobacter</taxon>
    </lineage>
</organism>
<evidence type="ECO:0000256" key="1">
    <source>
        <dbReference type="SAM" id="Phobius"/>
    </source>
</evidence>
<evidence type="ECO:0000313" key="3">
    <source>
        <dbReference type="Proteomes" id="UP000051298"/>
    </source>
</evidence>
<protein>
    <submittedName>
        <fullName evidence="2">Uncharacterized protein</fullName>
    </submittedName>
</protein>
<evidence type="ECO:0000313" key="2">
    <source>
        <dbReference type="EMBL" id="CUH58781.1"/>
    </source>
</evidence>
<dbReference type="STRING" id="266809.PM03_06540"/>
<feature type="transmembrane region" description="Helical" evidence="1">
    <location>
        <begin position="44"/>
        <end position="64"/>
    </location>
</feature>